<proteinExistence type="predicted"/>
<evidence type="ECO:0000256" key="1">
    <source>
        <dbReference type="ARBA" id="ARBA00012646"/>
    </source>
</evidence>
<reference evidence="3" key="2">
    <citation type="submission" date="2025-08" db="UniProtKB">
        <authorList>
            <consortium name="Ensembl"/>
        </authorList>
    </citation>
    <scope>IDENTIFICATION</scope>
</reference>
<evidence type="ECO:0000313" key="4">
    <source>
        <dbReference type="Proteomes" id="UP000694411"/>
    </source>
</evidence>
<dbReference type="GO" id="GO:0004725">
    <property type="term" value="F:protein tyrosine phosphatase activity"/>
    <property type="evidence" value="ECO:0007669"/>
    <property type="project" value="InterPro"/>
</dbReference>
<dbReference type="EC" id="3.1.3.2" evidence="1"/>
<evidence type="ECO:0000313" key="3">
    <source>
        <dbReference type="Ensembl" id="ENSTGEP00000019601.1"/>
    </source>
</evidence>
<reference evidence="3" key="1">
    <citation type="submission" date="2018-05" db="EMBL/GenBank/DDBJ databases">
        <title>Whole genome of Theropithecus gelada.</title>
        <authorList>
            <person name="Chiou K.L."/>
            <person name="Snyder-Mackler N."/>
        </authorList>
    </citation>
    <scope>NUCLEOTIDE SEQUENCE [LARGE SCALE GENOMIC DNA]</scope>
</reference>
<dbReference type="InterPro" id="IPR017867">
    <property type="entry name" value="Tyr_phospatase_low_mol_wt"/>
</dbReference>
<sequence length="114" mass="13454">MCPIQCCVCVWVTHTPIAVSHSFAEATFRKGVMIKMFHIFWRIDHAVTSTYEIGNPPDYREENCMKKHGMPMNHMVIKKKFELEKNYFILACLNIDMLRNILSFVFNTFIGNYR</sequence>
<dbReference type="PRINTS" id="PR00719">
    <property type="entry name" value="LMWPTPASE"/>
</dbReference>
<dbReference type="GO" id="GO:0003993">
    <property type="term" value="F:acid phosphatase activity"/>
    <property type="evidence" value="ECO:0007669"/>
    <property type="project" value="UniProtKB-EC"/>
</dbReference>
<name>A0A8D2FF09_THEGE</name>
<dbReference type="Pfam" id="PF01451">
    <property type="entry name" value="LMWPc"/>
    <property type="match status" value="1"/>
</dbReference>
<evidence type="ECO:0000259" key="2">
    <source>
        <dbReference type="Pfam" id="PF01451"/>
    </source>
</evidence>
<reference evidence="3" key="3">
    <citation type="submission" date="2025-09" db="UniProtKB">
        <authorList>
            <consortium name="Ensembl"/>
        </authorList>
    </citation>
    <scope>IDENTIFICATION</scope>
</reference>
<dbReference type="InterPro" id="IPR023485">
    <property type="entry name" value="Ptyr_pPase"/>
</dbReference>
<dbReference type="Ensembl" id="ENSTGET00000023341.1">
    <property type="protein sequence ID" value="ENSTGEP00000019601.1"/>
    <property type="gene ID" value="ENSTGEG00000015782.1"/>
</dbReference>
<protein>
    <recommendedName>
        <fullName evidence="1">acid phosphatase</fullName>
        <ecNumber evidence="1">3.1.3.2</ecNumber>
    </recommendedName>
</protein>
<dbReference type="Proteomes" id="UP000694411">
    <property type="component" value="Chromosome 9"/>
</dbReference>
<organism evidence="3 4">
    <name type="scientific">Theropithecus gelada</name>
    <name type="common">Gelada baboon</name>
    <dbReference type="NCBI Taxonomy" id="9565"/>
    <lineage>
        <taxon>Eukaryota</taxon>
        <taxon>Metazoa</taxon>
        <taxon>Chordata</taxon>
        <taxon>Craniata</taxon>
        <taxon>Vertebrata</taxon>
        <taxon>Euteleostomi</taxon>
        <taxon>Mammalia</taxon>
        <taxon>Eutheria</taxon>
        <taxon>Euarchontoglires</taxon>
        <taxon>Primates</taxon>
        <taxon>Haplorrhini</taxon>
        <taxon>Catarrhini</taxon>
        <taxon>Cercopithecidae</taxon>
        <taxon>Cercopithecinae</taxon>
        <taxon>Theropithecus</taxon>
    </lineage>
</organism>
<feature type="domain" description="Phosphotyrosine protein phosphatase I" evidence="2">
    <location>
        <begin position="23"/>
        <end position="102"/>
    </location>
</feature>
<accession>A0A8D2FF09</accession>
<keyword evidence="4" id="KW-1185">Reference proteome</keyword>
<dbReference type="AlphaFoldDB" id="A0A8D2FF09"/>